<dbReference type="RefSeq" id="WP_025607591.1">
    <property type="nucleotide sequence ID" value="NZ_CP021235.1"/>
</dbReference>
<dbReference type="PANTHER" id="PTHR34216">
    <property type="match status" value="1"/>
</dbReference>
<dbReference type="InterPro" id="IPR051398">
    <property type="entry name" value="Polysacch_Deacetylase"/>
</dbReference>
<feature type="domain" description="NodB homology" evidence="3">
    <location>
        <begin position="35"/>
        <end position="261"/>
    </location>
</feature>
<dbReference type="InterPro" id="IPR011330">
    <property type="entry name" value="Glyco_hydro/deAcase_b/a-brl"/>
</dbReference>
<dbReference type="STRING" id="709015.GCA_000472485_02513"/>
<organism evidence="4 5">
    <name type="scientific">Pontibacter actiniarum</name>
    <dbReference type="NCBI Taxonomy" id="323450"/>
    <lineage>
        <taxon>Bacteria</taxon>
        <taxon>Pseudomonadati</taxon>
        <taxon>Bacteroidota</taxon>
        <taxon>Cytophagia</taxon>
        <taxon>Cytophagales</taxon>
        <taxon>Hymenobacteraceae</taxon>
        <taxon>Pontibacter</taxon>
    </lineage>
</organism>
<reference evidence="5" key="1">
    <citation type="submission" date="2017-05" db="EMBL/GenBank/DDBJ databases">
        <authorList>
            <person name="Ray J."/>
            <person name="Price M."/>
            <person name="Deutschbauer A."/>
        </authorList>
    </citation>
    <scope>NUCLEOTIDE SEQUENCE [LARGE SCALE GENOMIC DNA]</scope>
    <source>
        <strain evidence="5">DSM 19842</strain>
    </source>
</reference>
<evidence type="ECO:0000313" key="5">
    <source>
        <dbReference type="Proteomes" id="UP000266292"/>
    </source>
</evidence>
<dbReference type="Pfam" id="PF01522">
    <property type="entry name" value="Polysacc_deac_1"/>
    <property type="match status" value="1"/>
</dbReference>
<dbReference type="Proteomes" id="UP000266292">
    <property type="component" value="Chromosome"/>
</dbReference>
<evidence type="ECO:0000256" key="2">
    <source>
        <dbReference type="ARBA" id="ARBA00022729"/>
    </source>
</evidence>
<dbReference type="GO" id="GO:0005576">
    <property type="term" value="C:extracellular region"/>
    <property type="evidence" value="ECO:0007669"/>
    <property type="project" value="UniProtKB-SubCell"/>
</dbReference>
<gene>
    <name evidence="4" type="ORF">CA264_12405</name>
</gene>
<proteinExistence type="predicted"/>
<dbReference type="GO" id="GO:0005975">
    <property type="term" value="P:carbohydrate metabolic process"/>
    <property type="evidence" value="ECO:0007669"/>
    <property type="project" value="InterPro"/>
</dbReference>
<dbReference type="CDD" id="cd10918">
    <property type="entry name" value="CE4_NodB_like_5s_6s"/>
    <property type="match status" value="1"/>
</dbReference>
<comment type="subcellular location">
    <subcellularLocation>
        <location evidence="1">Secreted</location>
    </subcellularLocation>
</comment>
<dbReference type="AlphaFoldDB" id="A0A1X9YTJ1"/>
<dbReference type="OrthoDB" id="9778320at2"/>
<dbReference type="GO" id="GO:0016810">
    <property type="term" value="F:hydrolase activity, acting on carbon-nitrogen (but not peptide) bonds"/>
    <property type="evidence" value="ECO:0007669"/>
    <property type="project" value="InterPro"/>
</dbReference>
<accession>A0A1X9YTJ1</accession>
<dbReference type="SUPFAM" id="SSF88713">
    <property type="entry name" value="Glycoside hydrolase/deacetylase"/>
    <property type="match status" value="1"/>
</dbReference>
<dbReference type="PROSITE" id="PS51677">
    <property type="entry name" value="NODB"/>
    <property type="match status" value="1"/>
</dbReference>
<evidence type="ECO:0000256" key="1">
    <source>
        <dbReference type="ARBA" id="ARBA00004613"/>
    </source>
</evidence>
<keyword evidence="2" id="KW-0732">Signal</keyword>
<name>A0A1X9YTJ1_9BACT</name>
<keyword evidence="5" id="KW-1185">Reference proteome</keyword>
<evidence type="ECO:0000313" key="4">
    <source>
        <dbReference type="EMBL" id="ARS36168.1"/>
    </source>
</evidence>
<dbReference type="InterPro" id="IPR002509">
    <property type="entry name" value="NODB_dom"/>
</dbReference>
<dbReference type="KEGG" id="pact:CA264_12405"/>
<protein>
    <recommendedName>
        <fullName evidence="3">NodB homology domain-containing protein</fullName>
    </recommendedName>
</protein>
<dbReference type="EMBL" id="CP021235">
    <property type="protein sequence ID" value="ARS36168.1"/>
    <property type="molecule type" value="Genomic_DNA"/>
</dbReference>
<evidence type="ECO:0000259" key="3">
    <source>
        <dbReference type="PROSITE" id="PS51677"/>
    </source>
</evidence>
<dbReference type="Gene3D" id="3.20.20.370">
    <property type="entry name" value="Glycoside hydrolase/deacetylase"/>
    <property type="match status" value="1"/>
</dbReference>
<dbReference type="PANTHER" id="PTHR34216:SF3">
    <property type="entry name" value="POLY-BETA-1,6-N-ACETYL-D-GLUCOSAMINE N-DEACETYLASE"/>
    <property type="match status" value="1"/>
</dbReference>
<sequence length="261" mass="30463">MDIINEILSYRKIVTYHKIKQKNNLSKHFQLFKKENVAITVDDGDVSFYNYMFPLLKQSNIPSVLFIITELIDTKTPFWWDELVYLLGDAEGEKKVWEVKGWPNKDRVEYLERLREQSSKPRLEQLQLTTEQLLEMQDAGVVIANHSHTHPMFDKCTAEELKQELQNSKAFFQKHGLNGYELLAYPNGNVNLLAEEVAKQEGIKYAFLFDHQLSDPNGNPYRISRLSVTDQISLGKMKFILSGMHSKLLPLRKKVYNILKR</sequence>